<proteinExistence type="predicted"/>
<dbReference type="OMA" id="DACNGSH"/>
<evidence type="ECO:0000313" key="4">
    <source>
        <dbReference type="EMBL" id="ESO82710.1"/>
    </source>
</evidence>
<dbReference type="Proteomes" id="UP000030746">
    <property type="component" value="Unassembled WGS sequence"/>
</dbReference>
<protein>
    <recommendedName>
        <fullName evidence="6">Protein quiver</fullName>
    </recommendedName>
</protein>
<evidence type="ECO:0008006" key="6">
    <source>
        <dbReference type="Google" id="ProtNLM"/>
    </source>
</evidence>
<dbReference type="HOGENOM" id="CLU_128415_1_0_1"/>
<dbReference type="RefSeq" id="XP_009066506.1">
    <property type="nucleotide sequence ID" value="XM_009068258.1"/>
</dbReference>
<keyword evidence="3" id="KW-0472">Membrane</keyword>
<dbReference type="GeneID" id="20230389"/>
<feature type="transmembrane region" description="Helical" evidence="3">
    <location>
        <begin position="115"/>
        <end position="132"/>
    </location>
</feature>
<keyword evidence="3" id="KW-1133">Transmembrane helix</keyword>
<evidence type="ECO:0000313" key="5">
    <source>
        <dbReference type="Proteomes" id="UP000030746"/>
    </source>
</evidence>
<dbReference type="PANTHER" id="PTHR38332">
    <property type="entry name" value="PROTEIN CBG11604"/>
    <property type="match status" value="1"/>
</dbReference>
<keyword evidence="2" id="KW-0325">Glycoprotein</keyword>
<name>V3ZJZ9_LOTGI</name>
<keyword evidence="5" id="KW-1185">Reference proteome</keyword>
<reference evidence="4 5" key="1">
    <citation type="journal article" date="2013" name="Nature">
        <title>Insights into bilaterian evolution from three spiralian genomes.</title>
        <authorList>
            <person name="Simakov O."/>
            <person name="Marletaz F."/>
            <person name="Cho S.J."/>
            <person name="Edsinger-Gonzales E."/>
            <person name="Havlak P."/>
            <person name="Hellsten U."/>
            <person name="Kuo D.H."/>
            <person name="Larsson T."/>
            <person name="Lv J."/>
            <person name="Arendt D."/>
            <person name="Savage R."/>
            <person name="Osoegawa K."/>
            <person name="de Jong P."/>
            <person name="Grimwood J."/>
            <person name="Chapman J.A."/>
            <person name="Shapiro H."/>
            <person name="Aerts A."/>
            <person name="Otillar R.P."/>
            <person name="Terry A.Y."/>
            <person name="Boore J.L."/>
            <person name="Grigoriev I.V."/>
            <person name="Lindberg D.R."/>
            <person name="Seaver E.C."/>
            <person name="Weisblat D.A."/>
            <person name="Putnam N.H."/>
            <person name="Rokhsar D.S."/>
        </authorList>
    </citation>
    <scope>NUCLEOTIDE SEQUENCE [LARGE SCALE GENOMIC DNA]</scope>
</reference>
<dbReference type="GO" id="GO:0030431">
    <property type="term" value="P:sleep"/>
    <property type="evidence" value="ECO:0007669"/>
    <property type="project" value="InterPro"/>
</dbReference>
<dbReference type="CTD" id="20230389"/>
<organism evidence="4 5">
    <name type="scientific">Lottia gigantea</name>
    <name type="common">Giant owl limpet</name>
    <dbReference type="NCBI Taxonomy" id="225164"/>
    <lineage>
        <taxon>Eukaryota</taxon>
        <taxon>Metazoa</taxon>
        <taxon>Spiralia</taxon>
        <taxon>Lophotrochozoa</taxon>
        <taxon>Mollusca</taxon>
        <taxon>Gastropoda</taxon>
        <taxon>Patellogastropoda</taxon>
        <taxon>Lottioidea</taxon>
        <taxon>Lottiidae</taxon>
        <taxon>Lottia</taxon>
    </lineage>
</organism>
<dbReference type="AlphaFoldDB" id="V3ZJZ9"/>
<evidence type="ECO:0000256" key="2">
    <source>
        <dbReference type="ARBA" id="ARBA00023180"/>
    </source>
</evidence>
<dbReference type="PANTHER" id="PTHR38332:SF2">
    <property type="entry name" value="PROTEIN QUIVER"/>
    <property type="match status" value="1"/>
</dbReference>
<gene>
    <name evidence="4" type="ORF">LOTGIDRAFT_108765</name>
</gene>
<dbReference type="InterPro" id="IPR031424">
    <property type="entry name" value="QVR-like"/>
</dbReference>
<feature type="non-terminal residue" evidence="4">
    <location>
        <position position="1"/>
    </location>
</feature>
<evidence type="ECO:0000256" key="3">
    <source>
        <dbReference type="SAM" id="Phobius"/>
    </source>
</evidence>
<keyword evidence="3" id="KW-0812">Transmembrane</keyword>
<sequence>IGCFSCKSINHDNPACEDKFNNTAGYYKQNCWASRTGRIGKFPGTQCIKMIAEDEDSGYSMLVRDCVVDNGGTNAETEIGRMGHCGWMRVIKFNDRRMRGCLVTCDTDGCNGTQSVYSISILTLLFLLGVFYQT</sequence>
<dbReference type="OrthoDB" id="75169at2759"/>
<evidence type="ECO:0000256" key="1">
    <source>
        <dbReference type="ARBA" id="ARBA00022729"/>
    </source>
</evidence>
<dbReference type="EMBL" id="KB203854">
    <property type="protein sequence ID" value="ESO82710.1"/>
    <property type="molecule type" value="Genomic_DNA"/>
</dbReference>
<dbReference type="Pfam" id="PF17064">
    <property type="entry name" value="QVR"/>
    <property type="match status" value="1"/>
</dbReference>
<dbReference type="KEGG" id="lgi:LOTGIDRAFT_108765"/>
<keyword evidence="1" id="KW-0732">Signal</keyword>
<accession>V3ZJZ9</accession>
<dbReference type="GO" id="GO:0032222">
    <property type="term" value="P:regulation of synaptic transmission, cholinergic"/>
    <property type="evidence" value="ECO:0007669"/>
    <property type="project" value="InterPro"/>
</dbReference>